<dbReference type="Proteomes" id="UP000054560">
    <property type="component" value="Unassembled WGS sequence"/>
</dbReference>
<organism evidence="2 3">
    <name type="scientific">Sphaeroforma arctica JP610</name>
    <dbReference type="NCBI Taxonomy" id="667725"/>
    <lineage>
        <taxon>Eukaryota</taxon>
        <taxon>Ichthyosporea</taxon>
        <taxon>Ichthyophonida</taxon>
        <taxon>Sphaeroforma</taxon>
    </lineage>
</organism>
<evidence type="ECO:0000313" key="2">
    <source>
        <dbReference type="EMBL" id="KNC72341.1"/>
    </source>
</evidence>
<reference evidence="2 3" key="1">
    <citation type="submission" date="2011-02" db="EMBL/GenBank/DDBJ databases">
        <title>The Genome Sequence of Sphaeroforma arctica JP610.</title>
        <authorList>
            <consortium name="The Broad Institute Genome Sequencing Platform"/>
            <person name="Russ C."/>
            <person name="Cuomo C."/>
            <person name="Young S.K."/>
            <person name="Zeng Q."/>
            <person name="Gargeya S."/>
            <person name="Alvarado L."/>
            <person name="Berlin A."/>
            <person name="Chapman S.B."/>
            <person name="Chen Z."/>
            <person name="Freedman E."/>
            <person name="Gellesch M."/>
            <person name="Goldberg J."/>
            <person name="Griggs A."/>
            <person name="Gujja S."/>
            <person name="Heilman E."/>
            <person name="Heiman D."/>
            <person name="Howarth C."/>
            <person name="Mehta T."/>
            <person name="Neiman D."/>
            <person name="Pearson M."/>
            <person name="Roberts A."/>
            <person name="Saif S."/>
            <person name="Shea T."/>
            <person name="Shenoy N."/>
            <person name="Sisk P."/>
            <person name="Stolte C."/>
            <person name="Sykes S."/>
            <person name="White J."/>
            <person name="Yandava C."/>
            <person name="Burger G."/>
            <person name="Gray M.W."/>
            <person name="Holland P.W.H."/>
            <person name="King N."/>
            <person name="Lang F.B.F."/>
            <person name="Roger A.J."/>
            <person name="Ruiz-Trillo I."/>
            <person name="Haas B."/>
            <person name="Nusbaum C."/>
            <person name="Birren B."/>
        </authorList>
    </citation>
    <scope>NUCLEOTIDE SEQUENCE [LARGE SCALE GENOMIC DNA]</scope>
    <source>
        <strain evidence="2 3">JP610</strain>
    </source>
</reference>
<dbReference type="EMBL" id="KQ247216">
    <property type="protein sequence ID" value="KNC72341.1"/>
    <property type="molecule type" value="Genomic_DNA"/>
</dbReference>
<feature type="region of interest" description="Disordered" evidence="1">
    <location>
        <begin position="172"/>
        <end position="200"/>
    </location>
</feature>
<accession>A0A0L0F6Z1</accession>
<sequence>MQQAVSHTTDYINLRTYSSEFVDIGLPEVDDPLQHNVSVQSQHDALVVLSESTEEADTNTISPIHNTCSLITNKVVPFKPNKSTNMRSPVNNSEYNAAATSKETSNNTHTSEGTVALKTLKSSDPFSNADHEFLEVARSALLCSAVPPMSQGIHYDLTDDYGLSTFSEYHLPRQPSPYMPSGVRKPTPANTLTYGPQIRQ</sequence>
<name>A0A0L0F6Z1_9EUKA</name>
<evidence type="ECO:0000313" key="3">
    <source>
        <dbReference type="Proteomes" id="UP000054560"/>
    </source>
</evidence>
<proteinExistence type="predicted"/>
<keyword evidence="3" id="KW-1185">Reference proteome</keyword>
<feature type="non-terminal residue" evidence="2">
    <location>
        <position position="200"/>
    </location>
</feature>
<dbReference type="AlphaFoldDB" id="A0A0L0F6Z1"/>
<feature type="compositionally biased region" description="Polar residues" evidence="1">
    <location>
        <begin position="188"/>
        <end position="200"/>
    </location>
</feature>
<dbReference type="GeneID" id="25915609"/>
<gene>
    <name evidence="2" type="ORF">SARC_15105</name>
</gene>
<evidence type="ECO:0000256" key="1">
    <source>
        <dbReference type="SAM" id="MobiDB-lite"/>
    </source>
</evidence>
<dbReference type="RefSeq" id="XP_014146243.1">
    <property type="nucleotide sequence ID" value="XM_014290768.1"/>
</dbReference>
<protein>
    <submittedName>
        <fullName evidence="2">Uncharacterized protein</fullName>
    </submittedName>
</protein>